<comment type="caution">
    <text evidence="2">The sequence shown here is derived from an EMBL/GenBank/DDBJ whole genome shotgun (WGS) entry which is preliminary data.</text>
</comment>
<reference evidence="2 3" key="1">
    <citation type="submission" date="2020-03" db="EMBL/GenBank/DDBJ databases">
        <title>Soil Listeria distribution.</title>
        <authorList>
            <person name="Liao J."/>
            <person name="Wiedmann M."/>
        </authorList>
    </citation>
    <scope>NUCLEOTIDE SEQUENCE [LARGE SCALE GENOMIC DNA]</scope>
    <source>
        <strain evidence="2 3">FSL L7-1427</strain>
    </source>
</reference>
<feature type="domain" description="Knr4/Smi1-like" evidence="1">
    <location>
        <begin position="16"/>
        <end position="131"/>
    </location>
</feature>
<dbReference type="EMBL" id="JAARRU010000003">
    <property type="protein sequence ID" value="MBC1565806.1"/>
    <property type="molecule type" value="Genomic_DNA"/>
</dbReference>
<gene>
    <name evidence="2" type="ORF">HB907_10325</name>
</gene>
<dbReference type="RefSeq" id="WP_185418074.1">
    <property type="nucleotide sequence ID" value="NZ_JAARRU010000003.1"/>
</dbReference>
<dbReference type="AlphaFoldDB" id="A0A841ZYS1"/>
<dbReference type="Pfam" id="PF14568">
    <property type="entry name" value="SUKH_6"/>
    <property type="match status" value="1"/>
</dbReference>
<evidence type="ECO:0000313" key="3">
    <source>
        <dbReference type="Proteomes" id="UP000586951"/>
    </source>
</evidence>
<dbReference type="InterPro" id="IPR018958">
    <property type="entry name" value="Knr4/Smi1-like_dom"/>
</dbReference>
<accession>A0A841ZYS1</accession>
<name>A0A841ZYS1_9LIST</name>
<evidence type="ECO:0000313" key="2">
    <source>
        <dbReference type="EMBL" id="MBC1565806.1"/>
    </source>
</evidence>
<dbReference type="InterPro" id="IPR037883">
    <property type="entry name" value="Knr4/Smi1-like_sf"/>
</dbReference>
<dbReference type="Proteomes" id="UP000586951">
    <property type="component" value="Unassembled WGS sequence"/>
</dbReference>
<dbReference type="SMART" id="SM00860">
    <property type="entry name" value="SMI1_KNR4"/>
    <property type="match status" value="1"/>
</dbReference>
<organism evidence="2 3">
    <name type="scientific">Listeria booriae</name>
    <dbReference type="NCBI Taxonomy" id="1552123"/>
    <lineage>
        <taxon>Bacteria</taxon>
        <taxon>Bacillati</taxon>
        <taxon>Bacillota</taxon>
        <taxon>Bacilli</taxon>
        <taxon>Bacillales</taxon>
        <taxon>Listeriaceae</taxon>
        <taxon>Listeria</taxon>
    </lineage>
</organism>
<sequence>MSYKFIKSIEGNEFYELDKSEVRLVESELGIEFPVALKDFYNEVGYGFLKNSGSNVNRLMDPESVRDFRLRVNDFEFFPDIEIYDEHEEGKLIFFEASETALMSIGTEKTDSRIYYYDVPIADSLEEFLIKMVEDDKYYLELLE</sequence>
<evidence type="ECO:0000259" key="1">
    <source>
        <dbReference type="SMART" id="SM00860"/>
    </source>
</evidence>
<dbReference type="SUPFAM" id="SSF160631">
    <property type="entry name" value="SMI1/KNR4-like"/>
    <property type="match status" value="1"/>
</dbReference>
<dbReference type="Gene3D" id="3.40.1580.10">
    <property type="entry name" value="SMI1/KNR4-like"/>
    <property type="match status" value="1"/>
</dbReference>
<protein>
    <submittedName>
        <fullName evidence="2">SMI1/KNR4 family protein</fullName>
    </submittedName>
</protein>
<proteinExistence type="predicted"/>